<dbReference type="CDD" id="cd07377">
    <property type="entry name" value="WHTH_GntR"/>
    <property type="match status" value="1"/>
</dbReference>
<organism evidence="7 8">
    <name type="scientific">Bailinhaonella thermotolerans</name>
    <dbReference type="NCBI Taxonomy" id="1070861"/>
    <lineage>
        <taxon>Bacteria</taxon>
        <taxon>Bacillati</taxon>
        <taxon>Actinomycetota</taxon>
        <taxon>Actinomycetes</taxon>
        <taxon>Streptosporangiales</taxon>
        <taxon>Streptosporangiaceae</taxon>
        <taxon>Bailinhaonella</taxon>
    </lineage>
</organism>
<proteinExistence type="inferred from homology"/>
<comment type="caution">
    <text evidence="7">The sequence shown here is derived from an EMBL/GenBank/DDBJ whole genome shotgun (WGS) entry which is preliminary data.</text>
</comment>
<dbReference type="InterPro" id="IPR015421">
    <property type="entry name" value="PyrdxlP-dep_Trfase_major"/>
</dbReference>
<dbReference type="GO" id="GO:0003677">
    <property type="term" value="F:DNA binding"/>
    <property type="evidence" value="ECO:0007669"/>
    <property type="project" value="UniProtKB-KW"/>
</dbReference>
<dbReference type="Gene3D" id="1.10.10.10">
    <property type="entry name" value="Winged helix-like DNA-binding domain superfamily/Winged helix DNA-binding domain"/>
    <property type="match status" value="1"/>
</dbReference>
<dbReference type="AlphaFoldDB" id="A0A3A4ATN3"/>
<keyword evidence="7" id="KW-0032">Aminotransferase</keyword>
<name>A0A3A4ATN3_9ACTN</name>
<reference evidence="7 8" key="1">
    <citation type="submission" date="2018-09" db="EMBL/GenBank/DDBJ databases">
        <title>YIM 75507 draft genome.</title>
        <authorList>
            <person name="Tang S."/>
            <person name="Feng Y."/>
        </authorList>
    </citation>
    <scope>NUCLEOTIDE SEQUENCE [LARGE SCALE GENOMIC DNA]</scope>
    <source>
        <strain evidence="7 8">YIM 75507</strain>
    </source>
</reference>
<keyword evidence="4" id="KW-0238">DNA-binding</keyword>
<dbReference type="InterPro" id="IPR036388">
    <property type="entry name" value="WH-like_DNA-bd_sf"/>
</dbReference>
<evidence type="ECO:0000256" key="5">
    <source>
        <dbReference type="ARBA" id="ARBA00023163"/>
    </source>
</evidence>
<dbReference type="OrthoDB" id="5415143at2"/>
<keyword evidence="3" id="KW-0805">Transcription regulation</keyword>
<comment type="similarity">
    <text evidence="1">In the C-terminal section; belongs to the class-I pyridoxal-phosphate-dependent aminotransferase family.</text>
</comment>
<sequence>MSDLHLPLDRSRGRVAAQVSSALRDAVRQGRLAPGVRLPATRELARDLGVSRGVVVEAYEQLVAEGFLVSRRGAGTFAADARGVPAPPEPRPGPAVAELSGPVAPRFDLRAGAPDLAAFPRREWLAATRHVLATLPHTELGYGDPGGAPAPRAELAAYLRRVRAADVTPDRLVIVGGVAQGLYLALRVLIAGYGAALAVEDPTSVRSLPLIRAAGADPVAVPVDADGVDVAALRRTGARLALVTPAHQYPTGVVLSPARRAALVAWARDVDGLILEDDYDAEFRYDTEPVGCVQGLAPDRVVLLGSVSKSLAPALRLGWLAGPPAVADAVRRARADSDLGSPALDQHVLARLIASGAHDRHLRRMRRTYRSRRDALTAALAEHLPAWRVHGVPAGLQLYVELPPGSDEHEIVTRARARGVALDPVTPTRVTHPGPPALMLGFTRHPAPHLRAAARALTRALPP</sequence>
<dbReference type="InterPro" id="IPR004839">
    <property type="entry name" value="Aminotransferase_I/II_large"/>
</dbReference>
<evidence type="ECO:0000256" key="4">
    <source>
        <dbReference type="ARBA" id="ARBA00023125"/>
    </source>
</evidence>
<evidence type="ECO:0000256" key="1">
    <source>
        <dbReference type="ARBA" id="ARBA00005384"/>
    </source>
</evidence>
<dbReference type="InterPro" id="IPR015424">
    <property type="entry name" value="PyrdxlP-dep_Trfase"/>
</dbReference>
<dbReference type="PANTHER" id="PTHR46577">
    <property type="entry name" value="HTH-TYPE TRANSCRIPTIONAL REGULATORY PROTEIN GABR"/>
    <property type="match status" value="1"/>
</dbReference>
<evidence type="ECO:0000259" key="6">
    <source>
        <dbReference type="PROSITE" id="PS50949"/>
    </source>
</evidence>
<dbReference type="PRINTS" id="PR00035">
    <property type="entry name" value="HTHGNTR"/>
</dbReference>
<dbReference type="Pfam" id="PF00392">
    <property type="entry name" value="GntR"/>
    <property type="match status" value="1"/>
</dbReference>
<dbReference type="InterPro" id="IPR051446">
    <property type="entry name" value="HTH_trans_reg/aminotransferase"/>
</dbReference>
<dbReference type="SMART" id="SM00345">
    <property type="entry name" value="HTH_GNTR"/>
    <property type="match status" value="1"/>
</dbReference>
<dbReference type="RefSeq" id="WP_119926309.1">
    <property type="nucleotide sequence ID" value="NZ_QZEY01000003.1"/>
</dbReference>
<feature type="domain" description="HTH gntR-type" evidence="6">
    <location>
        <begin position="13"/>
        <end position="81"/>
    </location>
</feature>
<dbReference type="GO" id="GO:0030170">
    <property type="term" value="F:pyridoxal phosphate binding"/>
    <property type="evidence" value="ECO:0007669"/>
    <property type="project" value="InterPro"/>
</dbReference>
<dbReference type="EMBL" id="QZEY01000003">
    <property type="protein sequence ID" value="RJL33350.1"/>
    <property type="molecule type" value="Genomic_DNA"/>
</dbReference>
<evidence type="ECO:0000313" key="8">
    <source>
        <dbReference type="Proteomes" id="UP000265768"/>
    </source>
</evidence>
<dbReference type="SUPFAM" id="SSF53383">
    <property type="entry name" value="PLP-dependent transferases"/>
    <property type="match status" value="1"/>
</dbReference>
<dbReference type="Gene3D" id="3.40.640.10">
    <property type="entry name" value="Type I PLP-dependent aspartate aminotransferase-like (Major domain)"/>
    <property type="match status" value="1"/>
</dbReference>
<evidence type="ECO:0000256" key="2">
    <source>
        <dbReference type="ARBA" id="ARBA00022898"/>
    </source>
</evidence>
<keyword evidence="5" id="KW-0804">Transcription</keyword>
<evidence type="ECO:0000313" key="7">
    <source>
        <dbReference type="EMBL" id="RJL33350.1"/>
    </source>
</evidence>
<dbReference type="InterPro" id="IPR000524">
    <property type="entry name" value="Tscrpt_reg_HTH_GntR"/>
</dbReference>
<keyword evidence="7" id="KW-0808">Transferase</keyword>
<gene>
    <name evidence="7" type="ORF">D5H75_11180</name>
</gene>
<dbReference type="SUPFAM" id="SSF46785">
    <property type="entry name" value="Winged helix' DNA-binding domain"/>
    <property type="match status" value="1"/>
</dbReference>
<keyword evidence="8" id="KW-1185">Reference proteome</keyword>
<dbReference type="CDD" id="cd00609">
    <property type="entry name" value="AAT_like"/>
    <property type="match status" value="1"/>
</dbReference>
<dbReference type="InterPro" id="IPR036390">
    <property type="entry name" value="WH_DNA-bd_sf"/>
</dbReference>
<evidence type="ECO:0000256" key="3">
    <source>
        <dbReference type="ARBA" id="ARBA00023015"/>
    </source>
</evidence>
<keyword evidence="2" id="KW-0663">Pyridoxal phosphate</keyword>
<dbReference type="Pfam" id="PF00155">
    <property type="entry name" value="Aminotran_1_2"/>
    <property type="match status" value="1"/>
</dbReference>
<dbReference type="GO" id="GO:0003700">
    <property type="term" value="F:DNA-binding transcription factor activity"/>
    <property type="evidence" value="ECO:0007669"/>
    <property type="project" value="InterPro"/>
</dbReference>
<dbReference type="Proteomes" id="UP000265768">
    <property type="component" value="Unassembled WGS sequence"/>
</dbReference>
<accession>A0A3A4ATN3</accession>
<dbReference type="PROSITE" id="PS50949">
    <property type="entry name" value="HTH_GNTR"/>
    <property type="match status" value="1"/>
</dbReference>
<dbReference type="PANTHER" id="PTHR46577:SF1">
    <property type="entry name" value="HTH-TYPE TRANSCRIPTIONAL REGULATORY PROTEIN GABR"/>
    <property type="match status" value="1"/>
</dbReference>
<dbReference type="GO" id="GO:0008483">
    <property type="term" value="F:transaminase activity"/>
    <property type="evidence" value="ECO:0007669"/>
    <property type="project" value="UniProtKB-KW"/>
</dbReference>
<protein>
    <submittedName>
        <fullName evidence="7">PLP-dependent aminotransferase family protein</fullName>
    </submittedName>
</protein>